<organism evidence="2 3">
    <name type="scientific">Alteromonas australica</name>
    <dbReference type="NCBI Taxonomy" id="589873"/>
    <lineage>
        <taxon>Bacteria</taxon>
        <taxon>Pseudomonadati</taxon>
        <taxon>Pseudomonadota</taxon>
        <taxon>Gammaproteobacteria</taxon>
        <taxon>Alteromonadales</taxon>
        <taxon>Alteromonadaceae</taxon>
        <taxon>Alteromonas/Salinimonas group</taxon>
        <taxon>Alteromonas</taxon>
    </lineage>
</organism>
<reference evidence="2 3" key="1">
    <citation type="journal article" date="2018" name="Nat. Biotechnol.">
        <title>A standardized bacterial taxonomy based on genome phylogeny substantially revises the tree of life.</title>
        <authorList>
            <person name="Parks D.H."/>
            <person name="Chuvochina M."/>
            <person name="Waite D.W."/>
            <person name="Rinke C."/>
            <person name="Skarshewski A."/>
            <person name="Chaumeil P.A."/>
            <person name="Hugenholtz P."/>
        </authorList>
    </citation>
    <scope>NUCLEOTIDE SEQUENCE [LARGE SCALE GENOMIC DNA]</scope>
    <source>
        <strain evidence="2">UBA11621</strain>
    </source>
</reference>
<accession>A0A358E440</accession>
<name>A0A358E440_9ALTE</name>
<evidence type="ECO:0000313" key="3">
    <source>
        <dbReference type="Proteomes" id="UP000264779"/>
    </source>
</evidence>
<evidence type="ECO:0000256" key="1">
    <source>
        <dbReference type="SAM" id="MobiDB-lite"/>
    </source>
</evidence>
<protein>
    <submittedName>
        <fullName evidence="2">Transposase</fullName>
    </submittedName>
</protein>
<sequence>MSSSVFSELFYLEHESGDKLYPARMKNKDTGKISFRVSPGGTGGNTKEAGMEVDDENEMRKLVISDGYAVRAATKDKKRQGLYKIGTRSIIRVVEQ</sequence>
<comment type="caution">
    <text evidence="2">The sequence shown here is derived from an EMBL/GenBank/DDBJ whole genome shotgun (WGS) entry which is preliminary data.</text>
</comment>
<proteinExistence type="predicted"/>
<dbReference type="EMBL" id="DONK01000278">
    <property type="protein sequence ID" value="HBU53157.1"/>
    <property type="molecule type" value="Genomic_DNA"/>
</dbReference>
<evidence type="ECO:0000313" key="2">
    <source>
        <dbReference type="EMBL" id="HBU53157.1"/>
    </source>
</evidence>
<dbReference type="AlphaFoldDB" id="A0A358E440"/>
<feature type="region of interest" description="Disordered" evidence="1">
    <location>
        <begin position="31"/>
        <end position="50"/>
    </location>
</feature>
<gene>
    <name evidence="2" type="ORF">DEB45_18050</name>
</gene>
<dbReference type="Proteomes" id="UP000264779">
    <property type="component" value="Unassembled WGS sequence"/>
</dbReference>